<dbReference type="GO" id="GO:0003677">
    <property type="term" value="F:DNA binding"/>
    <property type="evidence" value="ECO:0007669"/>
    <property type="project" value="TreeGrafter"/>
</dbReference>
<name>A0A1D1WA09_RAMVA</name>
<feature type="domain" description="DDE-1" evidence="1">
    <location>
        <begin position="5"/>
        <end position="165"/>
    </location>
</feature>
<dbReference type="Proteomes" id="UP000186922">
    <property type="component" value="Unassembled WGS sequence"/>
</dbReference>
<evidence type="ECO:0000313" key="3">
    <source>
        <dbReference type="Proteomes" id="UP000186922"/>
    </source>
</evidence>
<dbReference type="GO" id="GO:0005634">
    <property type="term" value="C:nucleus"/>
    <property type="evidence" value="ECO:0007669"/>
    <property type="project" value="TreeGrafter"/>
</dbReference>
<dbReference type="Pfam" id="PF03184">
    <property type="entry name" value="DDE_1"/>
    <property type="match status" value="1"/>
</dbReference>
<dbReference type="InterPro" id="IPR050863">
    <property type="entry name" value="CenT-Element_Derived"/>
</dbReference>
<dbReference type="PANTHER" id="PTHR19303:SF73">
    <property type="entry name" value="PROTEIN PDC2"/>
    <property type="match status" value="1"/>
</dbReference>
<protein>
    <recommendedName>
        <fullName evidence="1">DDE-1 domain-containing protein</fullName>
    </recommendedName>
</protein>
<comment type="caution">
    <text evidence="2">The sequence shown here is derived from an EMBL/GenBank/DDBJ whole genome shotgun (WGS) entry which is preliminary data.</text>
</comment>
<keyword evidence="3" id="KW-1185">Reference proteome</keyword>
<evidence type="ECO:0000313" key="2">
    <source>
        <dbReference type="EMBL" id="GAV08019.1"/>
    </source>
</evidence>
<reference evidence="2 3" key="1">
    <citation type="journal article" date="2016" name="Nat. Commun.">
        <title>Extremotolerant tardigrade genome and improved radiotolerance of human cultured cells by tardigrade-unique protein.</title>
        <authorList>
            <person name="Hashimoto T."/>
            <person name="Horikawa D.D."/>
            <person name="Saito Y."/>
            <person name="Kuwahara H."/>
            <person name="Kozuka-Hata H."/>
            <person name="Shin-I T."/>
            <person name="Minakuchi Y."/>
            <person name="Ohishi K."/>
            <person name="Motoyama A."/>
            <person name="Aizu T."/>
            <person name="Enomoto A."/>
            <person name="Kondo K."/>
            <person name="Tanaka S."/>
            <person name="Hara Y."/>
            <person name="Koshikawa S."/>
            <person name="Sagara H."/>
            <person name="Miura T."/>
            <person name="Yokobori S."/>
            <person name="Miyagawa K."/>
            <person name="Suzuki Y."/>
            <person name="Kubo T."/>
            <person name="Oyama M."/>
            <person name="Kohara Y."/>
            <person name="Fujiyama A."/>
            <person name="Arakawa K."/>
            <person name="Katayama T."/>
            <person name="Toyoda A."/>
            <person name="Kunieda T."/>
        </authorList>
    </citation>
    <scope>NUCLEOTIDE SEQUENCE [LARGE SCALE GENOMIC DNA]</scope>
    <source>
        <strain evidence="2 3">YOKOZUNA-1</strain>
    </source>
</reference>
<proteinExistence type="predicted"/>
<dbReference type="EMBL" id="BDGG01000016">
    <property type="protein sequence ID" value="GAV08019.1"/>
    <property type="molecule type" value="Genomic_DNA"/>
</dbReference>
<dbReference type="AlphaFoldDB" id="A0A1D1WA09"/>
<evidence type="ECO:0000259" key="1">
    <source>
        <dbReference type="Pfam" id="PF03184"/>
    </source>
</evidence>
<dbReference type="OrthoDB" id="125347at2759"/>
<accession>A0A1D1WA09</accession>
<sequence>MFRCSASGEKLPPLTIGRSKKPHAFTKAKLDFKKAGCTWVSNKKAWITGVFFAFRLTEVNKMKKQIRKILLWLDNASGHKVDSPSHVKFVFLLPKQTSRIQPLVQGIIKAFQARESAAKAEHRRANRKNFQNLEEYKESLTALHSVKWIMKRWADVDDSTIRNCFRKSGAFDMAEKKSGNITALPEVKLEESVRQCPAAPPRPPSPPCPAVPPCPATPHCPTYNRTEHDLEHRNDRGAKHEDIGDGKCPPPSVKTYSKVAGMEFGAATSCNGTSPEFLLT</sequence>
<gene>
    <name evidence="2" type="primary">RvY_17777-1</name>
    <name evidence="2" type="synonym">RvY_17777.1</name>
    <name evidence="2" type="ORF">RvY_17777</name>
</gene>
<dbReference type="InterPro" id="IPR004875">
    <property type="entry name" value="DDE_SF_endonuclease_dom"/>
</dbReference>
<organism evidence="2 3">
    <name type="scientific">Ramazzottius varieornatus</name>
    <name type="common">Water bear</name>
    <name type="synonym">Tardigrade</name>
    <dbReference type="NCBI Taxonomy" id="947166"/>
    <lineage>
        <taxon>Eukaryota</taxon>
        <taxon>Metazoa</taxon>
        <taxon>Ecdysozoa</taxon>
        <taxon>Tardigrada</taxon>
        <taxon>Eutardigrada</taxon>
        <taxon>Parachela</taxon>
        <taxon>Hypsibioidea</taxon>
        <taxon>Ramazzottiidae</taxon>
        <taxon>Ramazzottius</taxon>
    </lineage>
</organism>
<dbReference type="STRING" id="947166.A0A1D1WA09"/>
<dbReference type="PANTHER" id="PTHR19303">
    <property type="entry name" value="TRANSPOSON"/>
    <property type="match status" value="1"/>
</dbReference>